<gene>
    <name evidence="2" type="ORF">LSINAPIS_LOCUS12830</name>
</gene>
<proteinExistence type="predicted"/>
<keyword evidence="1" id="KW-0732">Signal</keyword>
<evidence type="ECO:0000313" key="2">
    <source>
        <dbReference type="EMBL" id="VVD02663.1"/>
    </source>
</evidence>
<evidence type="ECO:0000256" key="1">
    <source>
        <dbReference type="SAM" id="SignalP"/>
    </source>
</evidence>
<sequence>MSWNLTFSTCLIFIGIFRLTHSTGDNTTINPTNVAKSVNNDATKVTINNIIPTKPPCQLFTPGVFTKTFVDLVEYTIGKINC</sequence>
<dbReference type="AlphaFoldDB" id="A0A5E4QXC0"/>
<reference evidence="2 3" key="1">
    <citation type="submission" date="2017-07" db="EMBL/GenBank/DDBJ databases">
        <authorList>
            <person name="Talla V."/>
            <person name="Backstrom N."/>
        </authorList>
    </citation>
    <scope>NUCLEOTIDE SEQUENCE [LARGE SCALE GENOMIC DNA]</scope>
</reference>
<feature type="chain" id="PRO_5022811965" evidence="1">
    <location>
        <begin position="23"/>
        <end position="82"/>
    </location>
</feature>
<feature type="signal peptide" evidence="1">
    <location>
        <begin position="1"/>
        <end position="22"/>
    </location>
</feature>
<name>A0A5E4QXC0_9NEOP</name>
<protein>
    <submittedName>
        <fullName evidence="2">Uncharacterized protein</fullName>
    </submittedName>
</protein>
<dbReference type="EMBL" id="FZQP02006221">
    <property type="protein sequence ID" value="VVD02663.1"/>
    <property type="molecule type" value="Genomic_DNA"/>
</dbReference>
<evidence type="ECO:0000313" key="3">
    <source>
        <dbReference type="Proteomes" id="UP000324832"/>
    </source>
</evidence>
<accession>A0A5E4QXC0</accession>
<organism evidence="2 3">
    <name type="scientific">Leptidea sinapis</name>
    <dbReference type="NCBI Taxonomy" id="189913"/>
    <lineage>
        <taxon>Eukaryota</taxon>
        <taxon>Metazoa</taxon>
        <taxon>Ecdysozoa</taxon>
        <taxon>Arthropoda</taxon>
        <taxon>Hexapoda</taxon>
        <taxon>Insecta</taxon>
        <taxon>Pterygota</taxon>
        <taxon>Neoptera</taxon>
        <taxon>Endopterygota</taxon>
        <taxon>Lepidoptera</taxon>
        <taxon>Glossata</taxon>
        <taxon>Ditrysia</taxon>
        <taxon>Papilionoidea</taxon>
        <taxon>Pieridae</taxon>
        <taxon>Dismorphiinae</taxon>
        <taxon>Leptidea</taxon>
    </lineage>
</organism>
<keyword evidence="3" id="KW-1185">Reference proteome</keyword>
<dbReference type="Proteomes" id="UP000324832">
    <property type="component" value="Unassembled WGS sequence"/>
</dbReference>